<keyword evidence="1" id="KW-1133">Transmembrane helix</keyword>
<accession>A0ABP6QHR8</accession>
<dbReference type="RefSeq" id="WP_344834634.1">
    <property type="nucleotide sequence ID" value="NZ_BAAAUV010000018.1"/>
</dbReference>
<feature type="transmembrane region" description="Helical" evidence="1">
    <location>
        <begin position="544"/>
        <end position="567"/>
    </location>
</feature>
<keyword evidence="4" id="KW-1185">Reference proteome</keyword>
<feature type="domain" description="Double-GTPase 2" evidence="2">
    <location>
        <begin position="258"/>
        <end position="474"/>
    </location>
</feature>
<dbReference type="InterPro" id="IPR027417">
    <property type="entry name" value="P-loop_NTPase"/>
</dbReference>
<dbReference type="EMBL" id="BAAAUV010000018">
    <property type="protein sequence ID" value="GAA3228765.1"/>
    <property type="molecule type" value="Genomic_DNA"/>
</dbReference>
<evidence type="ECO:0000313" key="3">
    <source>
        <dbReference type="EMBL" id="GAA3228765.1"/>
    </source>
</evidence>
<reference evidence="4" key="1">
    <citation type="journal article" date="2019" name="Int. J. Syst. Evol. Microbiol.">
        <title>The Global Catalogue of Microorganisms (GCM) 10K type strain sequencing project: providing services to taxonomists for standard genome sequencing and annotation.</title>
        <authorList>
            <consortium name="The Broad Institute Genomics Platform"/>
            <consortium name="The Broad Institute Genome Sequencing Center for Infectious Disease"/>
            <person name="Wu L."/>
            <person name="Ma J."/>
        </authorList>
    </citation>
    <scope>NUCLEOTIDE SEQUENCE [LARGE SCALE GENOMIC DNA]</scope>
    <source>
        <strain evidence="4">JCM 9377</strain>
    </source>
</reference>
<feature type="transmembrane region" description="Helical" evidence="1">
    <location>
        <begin position="29"/>
        <end position="46"/>
    </location>
</feature>
<dbReference type="Gene3D" id="3.40.50.300">
    <property type="entry name" value="P-loop containing nucleotide triphosphate hydrolases"/>
    <property type="match status" value="1"/>
</dbReference>
<dbReference type="Proteomes" id="UP001501237">
    <property type="component" value="Unassembled WGS sequence"/>
</dbReference>
<protein>
    <recommendedName>
        <fullName evidence="2">Double-GTPase 2 domain-containing protein</fullName>
    </recommendedName>
</protein>
<sequence>MTQVLWFLAAVAWAFVMWAGFVFVFPPLFALTLTAVTIGAFGYYLVTAAKALVPSRADGLSPVLPSDGVYRNYLVRQVWLDWQALAGTVVPRIYGLADQAVRQITQRLLSGVWGFFLFPVWVALCGGIVLAALPVALLGVGLTLLYGVVATIGLAGWLACVLLLAAVEQAFMAYGRILQTCPHPTCYKRIGLPVYSCPRCGRRHDRLRPSTAGAFRHVCECGARLPTTVPLGRYRLAASCPHCGGRLPDRIGRVRVEPVPFIGGPAAGKTTFMFLAIRAMHARAREIEGRVAFVEQRHQQAYANAVEEFARGGQLAKTGPELPLATMVDLELPGARHRILYLYDPAGEHFTGAAQVESLRYLDHSEALIFVLDPFALPEVRRTLTEAERSVPVATSDEDPSDTLQRVLNELRSRPDRGRQKRIAVVVTKADLLARTSIGRDLRADPRVWLDALGLGNTLRTLDQLAAEVRVFPSGFDTPIRDVAALVGWVTGLAITGRGPVMAPDLPPDLREVPPALPLRAPWEAKGRKPGLVPIGHQAGRWSLLAGLTTLTTIALITTAVTTWHHLPLY</sequence>
<proteinExistence type="predicted"/>
<dbReference type="InterPro" id="IPR045528">
    <property type="entry name" value="DO-GTPase2"/>
</dbReference>
<evidence type="ECO:0000259" key="2">
    <source>
        <dbReference type="Pfam" id="PF19993"/>
    </source>
</evidence>
<keyword evidence="1" id="KW-0472">Membrane</keyword>
<gene>
    <name evidence="3" type="ORF">GCM10010468_58350</name>
</gene>
<evidence type="ECO:0000313" key="4">
    <source>
        <dbReference type="Proteomes" id="UP001501237"/>
    </source>
</evidence>
<keyword evidence="1" id="KW-0812">Transmembrane</keyword>
<feature type="transmembrane region" description="Helical" evidence="1">
    <location>
        <begin position="112"/>
        <end position="138"/>
    </location>
</feature>
<evidence type="ECO:0000256" key="1">
    <source>
        <dbReference type="SAM" id="Phobius"/>
    </source>
</evidence>
<dbReference type="Pfam" id="PF19993">
    <property type="entry name" value="DO-GTPase2"/>
    <property type="match status" value="1"/>
</dbReference>
<dbReference type="SUPFAM" id="SSF52540">
    <property type="entry name" value="P-loop containing nucleoside triphosphate hydrolases"/>
    <property type="match status" value="1"/>
</dbReference>
<comment type="caution">
    <text evidence="3">The sequence shown here is derived from an EMBL/GenBank/DDBJ whole genome shotgun (WGS) entry which is preliminary data.</text>
</comment>
<feature type="transmembrane region" description="Helical" evidence="1">
    <location>
        <begin position="144"/>
        <end position="167"/>
    </location>
</feature>
<organism evidence="3 4">
    <name type="scientific">Actinocorallia longicatena</name>
    <dbReference type="NCBI Taxonomy" id="111803"/>
    <lineage>
        <taxon>Bacteria</taxon>
        <taxon>Bacillati</taxon>
        <taxon>Actinomycetota</taxon>
        <taxon>Actinomycetes</taxon>
        <taxon>Streptosporangiales</taxon>
        <taxon>Thermomonosporaceae</taxon>
        <taxon>Actinocorallia</taxon>
    </lineage>
</organism>
<name>A0ABP6QHR8_9ACTN</name>